<proteinExistence type="predicted"/>
<gene>
    <name evidence="1" type="ORF">HYQ43_04655</name>
</gene>
<evidence type="ECO:0000313" key="2">
    <source>
        <dbReference type="Proteomes" id="UP000509322"/>
    </source>
</evidence>
<dbReference type="Proteomes" id="UP000509322">
    <property type="component" value="Chromosome 1"/>
</dbReference>
<evidence type="ECO:0000313" key="1">
    <source>
        <dbReference type="EMBL" id="QLH13574.1"/>
    </source>
</evidence>
<name>A0A7H9BQJ3_PARPN</name>
<sequence length="519" mass="55064">MQTASFPAPVGGWIANRSLAIGRDPKLPPGAAVLDNFFPTSTGVILRRGTEKRYSIGTGPVMSMFRYVSGAQSELFASVGGEIFDISTSVASSVYADGTNGDWHVQQITTSGGTFLIGVNGVDEPWIYDGTDFMPVSDFGSGITFPSGVTLSTSDLSYVWLYASRLWFVQKDSLSAWYLPVDVVVGELEEMPLGGVFTRGGSLAWGQSWSLTSGGSGGLSDQCVFVSTEGEVLAYQGIDPGSATDWTKAGQYRIGEPMGAKGFVRAGGDLLIATSVGLVSLAEASKRDYAALGSTAASYPIEEAWTEAVSLRGMVDWRCMVWPEGKMVIVSPPSGVNYGPVCLVANSNTGAWCRFTTWDIASMEVFNGQLHFGDRDGNVWIGNITGADDGAPYTGVCIPLFEDLGSPASRKIARNASATKRSRYKAVEKLTAVFDFEKNPGPAPDAYLTDQSSTWGSGIWGTSLWGDSAGEIVTGRWVSIGGSGRDVSVAFQVTSGDITPTDVELIRMVATFEICGIVT</sequence>
<reference evidence="1 2" key="1">
    <citation type="submission" date="2020-07" db="EMBL/GenBank/DDBJ databases">
        <title>The complete genome of Paracoccus pantotrophus ACCC 10489.</title>
        <authorList>
            <person name="Si Y."/>
        </authorList>
    </citation>
    <scope>NUCLEOTIDE SEQUENCE [LARGE SCALE GENOMIC DNA]</scope>
    <source>
        <strain evidence="1 2">ACCC10489</strain>
    </source>
</reference>
<protein>
    <submittedName>
        <fullName evidence="1">Uncharacterized protein</fullName>
    </submittedName>
</protein>
<accession>A0A7H9BQJ3</accession>
<dbReference type="EMBL" id="CP058689">
    <property type="protein sequence ID" value="QLH13574.1"/>
    <property type="molecule type" value="Genomic_DNA"/>
</dbReference>
<dbReference type="AlphaFoldDB" id="A0A7H9BQJ3"/>
<organism evidence="1 2">
    <name type="scientific">Paracoccus pantotrophus</name>
    <name type="common">Thiosphaera pantotropha</name>
    <dbReference type="NCBI Taxonomy" id="82367"/>
    <lineage>
        <taxon>Bacteria</taxon>
        <taxon>Pseudomonadati</taxon>
        <taxon>Pseudomonadota</taxon>
        <taxon>Alphaproteobacteria</taxon>
        <taxon>Rhodobacterales</taxon>
        <taxon>Paracoccaceae</taxon>
        <taxon>Paracoccus</taxon>
    </lineage>
</organism>